<reference evidence="7" key="1">
    <citation type="submission" date="2023-01" db="EMBL/GenBank/DDBJ databases">
        <title>Xenophilus mangrovi sp. nov., isolated from soil of Mangrove nature reserve.</title>
        <authorList>
            <person name="Xu S."/>
            <person name="Liu Z."/>
            <person name="Xu Y."/>
        </authorList>
    </citation>
    <scope>NUCLEOTIDE SEQUENCE</scope>
    <source>
        <strain evidence="7">YW8</strain>
    </source>
</reference>
<feature type="domain" description="ABC transmembrane type-1" evidence="6">
    <location>
        <begin position="94"/>
        <end position="306"/>
    </location>
</feature>
<comment type="similarity">
    <text evidence="5">Belongs to the binding-protein-dependent transport system permease family.</text>
</comment>
<dbReference type="InterPro" id="IPR035906">
    <property type="entry name" value="MetI-like_sf"/>
</dbReference>
<name>A0AAE3T188_9BURK</name>
<feature type="transmembrane region" description="Helical" evidence="5">
    <location>
        <begin position="100"/>
        <end position="119"/>
    </location>
</feature>
<comment type="caution">
    <text evidence="7">The sequence shown here is derived from an EMBL/GenBank/DDBJ whole genome shotgun (WGS) entry which is preliminary data.</text>
</comment>
<keyword evidence="4 5" id="KW-0472">Membrane</keyword>
<dbReference type="AlphaFoldDB" id="A0AAE3T188"/>
<keyword evidence="5" id="KW-0813">Transport</keyword>
<feature type="transmembrane region" description="Helical" evidence="5">
    <location>
        <begin position="31"/>
        <end position="56"/>
    </location>
</feature>
<dbReference type="EMBL" id="JAQIPB010000009">
    <property type="protein sequence ID" value="MDA7418310.1"/>
    <property type="molecule type" value="Genomic_DNA"/>
</dbReference>
<dbReference type="RefSeq" id="WP_271429528.1">
    <property type="nucleotide sequence ID" value="NZ_JAQIPB010000009.1"/>
</dbReference>
<sequence>MSAVLQPQPHAHPALHAPLARPAGWARERRLAFAGGLAPSLVVLLLITLLPALALFTASLTPLSLTDPAGTFRFDDPLVNYRQLLSDERFTDSVGTQLKLSAASVALQLGVGLGLALLLNGRSKALGAMRTVFLIPMVLPPIVVALIWKIMFTPDVSPLHRALEAVGAPVRSLIANPDTALWAIALADTWQWFPFTMLMVLAALQMIPEEPLEAARLDGANRWQLLRFIVFAHIRPVLVVCGLFRLIDSFKAFPLIYVLTDGGPGTVTEVSNYYGFIQAFNFSYWGYGSAIAMVILAGVFVLSWGVGRLGWNRSSHDAAH</sequence>
<dbReference type="GO" id="GO:0055085">
    <property type="term" value="P:transmembrane transport"/>
    <property type="evidence" value="ECO:0007669"/>
    <property type="project" value="InterPro"/>
</dbReference>
<feature type="transmembrane region" description="Helical" evidence="5">
    <location>
        <begin position="180"/>
        <end position="204"/>
    </location>
</feature>
<feature type="transmembrane region" description="Helical" evidence="5">
    <location>
        <begin position="131"/>
        <end position="151"/>
    </location>
</feature>
<dbReference type="CDD" id="cd06261">
    <property type="entry name" value="TM_PBP2"/>
    <property type="match status" value="1"/>
</dbReference>
<dbReference type="Pfam" id="PF00528">
    <property type="entry name" value="BPD_transp_1"/>
    <property type="match status" value="1"/>
</dbReference>
<dbReference type="PANTHER" id="PTHR43759:SF1">
    <property type="entry name" value="GLUCOSE IMPORT SYSTEM PERMEASE PROTEIN GLCT"/>
    <property type="match status" value="1"/>
</dbReference>
<dbReference type="SUPFAM" id="SSF161098">
    <property type="entry name" value="MetI-like"/>
    <property type="match status" value="1"/>
</dbReference>
<gene>
    <name evidence="7" type="ORF">PGB34_18235</name>
</gene>
<keyword evidence="2 5" id="KW-0812">Transmembrane</keyword>
<dbReference type="Proteomes" id="UP001212602">
    <property type="component" value="Unassembled WGS sequence"/>
</dbReference>
<evidence type="ECO:0000313" key="8">
    <source>
        <dbReference type="Proteomes" id="UP001212602"/>
    </source>
</evidence>
<protein>
    <submittedName>
        <fullName evidence="7">Sugar ABC transporter permease</fullName>
    </submittedName>
</protein>
<dbReference type="InterPro" id="IPR052730">
    <property type="entry name" value="Sugar_ABC_transporter"/>
</dbReference>
<evidence type="ECO:0000256" key="1">
    <source>
        <dbReference type="ARBA" id="ARBA00004651"/>
    </source>
</evidence>
<comment type="subcellular location">
    <subcellularLocation>
        <location evidence="1 5">Cell membrane</location>
        <topology evidence="1 5">Multi-pass membrane protein</topology>
    </subcellularLocation>
</comment>
<dbReference type="GO" id="GO:0005886">
    <property type="term" value="C:plasma membrane"/>
    <property type="evidence" value="ECO:0007669"/>
    <property type="project" value="UniProtKB-SubCell"/>
</dbReference>
<feature type="transmembrane region" description="Helical" evidence="5">
    <location>
        <begin position="284"/>
        <end position="306"/>
    </location>
</feature>
<keyword evidence="3 5" id="KW-1133">Transmembrane helix</keyword>
<dbReference type="InterPro" id="IPR000515">
    <property type="entry name" value="MetI-like"/>
</dbReference>
<dbReference type="Gene3D" id="1.10.3720.10">
    <property type="entry name" value="MetI-like"/>
    <property type="match status" value="1"/>
</dbReference>
<evidence type="ECO:0000256" key="5">
    <source>
        <dbReference type="RuleBase" id="RU363032"/>
    </source>
</evidence>
<evidence type="ECO:0000256" key="3">
    <source>
        <dbReference type="ARBA" id="ARBA00022989"/>
    </source>
</evidence>
<feature type="transmembrane region" description="Helical" evidence="5">
    <location>
        <begin position="225"/>
        <end position="247"/>
    </location>
</feature>
<dbReference type="PROSITE" id="PS50928">
    <property type="entry name" value="ABC_TM1"/>
    <property type="match status" value="1"/>
</dbReference>
<accession>A0AAE3T188</accession>
<organism evidence="7 8">
    <name type="scientific">Xenophilus arseniciresistens</name>
    <dbReference type="NCBI Taxonomy" id="1283306"/>
    <lineage>
        <taxon>Bacteria</taxon>
        <taxon>Pseudomonadati</taxon>
        <taxon>Pseudomonadota</taxon>
        <taxon>Betaproteobacteria</taxon>
        <taxon>Burkholderiales</taxon>
        <taxon>Comamonadaceae</taxon>
        <taxon>Xenophilus</taxon>
    </lineage>
</organism>
<dbReference type="PANTHER" id="PTHR43759">
    <property type="entry name" value="TREHALOSE TRANSPORT SYSTEM PERMEASE PROTEIN SUGA"/>
    <property type="match status" value="1"/>
</dbReference>
<evidence type="ECO:0000313" key="7">
    <source>
        <dbReference type="EMBL" id="MDA7418310.1"/>
    </source>
</evidence>
<evidence type="ECO:0000259" key="6">
    <source>
        <dbReference type="PROSITE" id="PS50928"/>
    </source>
</evidence>
<evidence type="ECO:0000256" key="4">
    <source>
        <dbReference type="ARBA" id="ARBA00023136"/>
    </source>
</evidence>
<evidence type="ECO:0000256" key="2">
    <source>
        <dbReference type="ARBA" id="ARBA00022692"/>
    </source>
</evidence>
<keyword evidence="8" id="KW-1185">Reference proteome</keyword>
<proteinExistence type="inferred from homology"/>